<feature type="transmembrane region" description="Helical" evidence="2">
    <location>
        <begin position="232"/>
        <end position="256"/>
    </location>
</feature>
<name>A0AAN4ZF47_9BILA</name>
<reference evidence="5" key="1">
    <citation type="submission" date="2022-10" db="EMBL/GenBank/DDBJ databases">
        <title>Genome assembly of Pristionchus species.</title>
        <authorList>
            <person name="Yoshida K."/>
            <person name="Sommer R.J."/>
        </authorList>
    </citation>
    <scope>NUCLEOTIDE SEQUENCE [LARGE SCALE GENOMIC DNA]</scope>
    <source>
        <strain evidence="5">RS5460</strain>
    </source>
</reference>
<feature type="transmembrane region" description="Helical" evidence="2">
    <location>
        <begin position="110"/>
        <end position="132"/>
    </location>
</feature>
<keyword evidence="2" id="KW-1133">Transmembrane helix</keyword>
<dbReference type="InterPro" id="IPR011701">
    <property type="entry name" value="MFS"/>
</dbReference>
<dbReference type="SUPFAM" id="SSF103473">
    <property type="entry name" value="MFS general substrate transporter"/>
    <property type="match status" value="1"/>
</dbReference>
<dbReference type="AlphaFoldDB" id="A0AAN4ZF47"/>
<feature type="transmembrane region" description="Helical" evidence="2">
    <location>
        <begin position="276"/>
        <end position="296"/>
    </location>
</feature>
<comment type="subcellular location">
    <subcellularLocation>
        <location evidence="1">Membrane</location>
        <topology evidence="1">Multi-pass membrane protein</topology>
    </subcellularLocation>
</comment>
<protein>
    <recommendedName>
        <fullName evidence="3">Major facilitator superfamily (MFS) profile domain-containing protein</fullName>
    </recommendedName>
</protein>
<evidence type="ECO:0000313" key="4">
    <source>
        <dbReference type="EMBL" id="GMR39631.1"/>
    </source>
</evidence>
<evidence type="ECO:0000256" key="2">
    <source>
        <dbReference type="SAM" id="Phobius"/>
    </source>
</evidence>
<keyword evidence="5" id="KW-1185">Reference proteome</keyword>
<evidence type="ECO:0000259" key="3">
    <source>
        <dbReference type="PROSITE" id="PS50850"/>
    </source>
</evidence>
<feature type="transmembrane region" description="Helical" evidence="2">
    <location>
        <begin position="57"/>
        <end position="77"/>
    </location>
</feature>
<dbReference type="PROSITE" id="PS50850">
    <property type="entry name" value="MFS"/>
    <property type="match status" value="1"/>
</dbReference>
<feature type="non-terminal residue" evidence="4">
    <location>
        <position position="447"/>
    </location>
</feature>
<organism evidence="4 5">
    <name type="scientific">Pristionchus mayeri</name>
    <dbReference type="NCBI Taxonomy" id="1317129"/>
    <lineage>
        <taxon>Eukaryota</taxon>
        <taxon>Metazoa</taxon>
        <taxon>Ecdysozoa</taxon>
        <taxon>Nematoda</taxon>
        <taxon>Chromadorea</taxon>
        <taxon>Rhabditida</taxon>
        <taxon>Rhabditina</taxon>
        <taxon>Diplogasteromorpha</taxon>
        <taxon>Diplogasteroidea</taxon>
        <taxon>Neodiplogasteridae</taxon>
        <taxon>Pristionchus</taxon>
    </lineage>
</organism>
<dbReference type="InterPro" id="IPR036259">
    <property type="entry name" value="MFS_trans_sf"/>
</dbReference>
<feature type="transmembrane region" description="Helical" evidence="2">
    <location>
        <begin position="84"/>
        <end position="104"/>
    </location>
</feature>
<dbReference type="EMBL" id="BTRK01000002">
    <property type="protein sequence ID" value="GMR39631.1"/>
    <property type="molecule type" value="Genomic_DNA"/>
</dbReference>
<dbReference type="PANTHER" id="PTHR45757:SF23">
    <property type="entry name" value="MAJOR FACILITATOR SUPERFAMILY (MFS) PROFILE DOMAIN-CONTAINING PROTEIN"/>
    <property type="match status" value="1"/>
</dbReference>
<gene>
    <name evidence="4" type="ORF">PMAYCL1PPCAC_09826</name>
</gene>
<dbReference type="PANTHER" id="PTHR45757">
    <property type="entry name" value="PROTEIN CBG23364-RELATED"/>
    <property type="match status" value="1"/>
</dbReference>
<feature type="transmembrane region" description="Helical" evidence="2">
    <location>
        <begin position="368"/>
        <end position="389"/>
    </location>
</feature>
<feature type="transmembrane region" description="Helical" evidence="2">
    <location>
        <begin position="7"/>
        <end position="32"/>
    </location>
</feature>
<dbReference type="Gene3D" id="1.20.1250.20">
    <property type="entry name" value="MFS general substrate transporter like domains"/>
    <property type="match status" value="2"/>
</dbReference>
<dbReference type="GO" id="GO:0022857">
    <property type="term" value="F:transmembrane transporter activity"/>
    <property type="evidence" value="ECO:0007669"/>
    <property type="project" value="InterPro"/>
</dbReference>
<dbReference type="InterPro" id="IPR020846">
    <property type="entry name" value="MFS_dom"/>
</dbReference>
<feature type="non-terminal residue" evidence="4">
    <location>
        <position position="1"/>
    </location>
</feature>
<feature type="transmembrane region" description="Helical" evidence="2">
    <location>
        <begin position="308"/>
        <end position="326"/>
    </location>
</feature>
<dbReference type="GO" id="GO:0016020">
    <property type="term" value="C:membrane"/>
    <property type="evidence" value="ECO:0007669"/>
    <property type="project" value="UniProtKB-SubCell"/>
</dbReference>
<keyword evidence="2" id="KW-0812">Transmembrane</keyword>
<comment type="caution">
    <text evidence="4">The sequence shown here is derived from an EMBL/GenBank/DDBJ whole genome shotgun (WGS) entry which is preliminary data.</text>
</comment>
<feature type="transmembrane region" description="Helical" evidence="2">
    <location>
        <begin position="175"/>
        <end position="194"/>
    </location>
</feature>
<evidence type="ECO:0000256" key="1">
    <source>
        <dbReference type="ARBA" id="ARBA00004141"/>
    </source>
</evidence>
<feature type="domain" description="Major facilitator superfamily (MFS) profile" evidence="3">
    <location>
        <begin position="14"/>
        <end position="447"/>
    </location>
</feature>
<feature type="transmembrane region" description="Helical" evidence="2">
    <location>
        <begin position="144"/>
        <end position="163"/>
    </location>
</feature>
<dbReference type="Pfam" id="PF07690">
    <property type="entry name" value="MFS_1"/>
    <property type="match status" value="1"/>
</dbReference>
<feature type="transmembrane region" description="Helical" evidence="2">
    <location>
        <begin position="401"/>
        <end position="423"/>
    </location>
</feature>
<dbReference type="Proteomes" id="UP001328107">
    <property type="component" value="Unassembled WGS sequence"/>
</dbReference>
<proteinExistence type="predicted"/>
<sequence>FGTRTRFVVMVLVLLCLTSIWSNILSFNFAVICMAPKGANSSIEEDSYTFSKSDSSWLTSVVALGALIANFPVVSVVNTFGTRLVFSVLGVVSAGATVALPWAIRSGFGWILVMRVLQGMSFAGNFTVIGAFCSRWTYFKQTGLFVAILVSYVQLSPAITMPVSGALCSALSWSSVFYAHGITTMALFIVYGLFYRNSPQKHPFVGPLESRKISTGKAVIYRKKAVAPYAQILSTPAVWAVWAAAIGNFMAVNLMFLYSPTYLSTVLGLSTNSTGITAAIPPFTQFLVKLLCGVVSDRIHCLSERAKFRMFNSIAFGGSACCFLLLACMSAETKTLNMLLLGGAAGILGCSTGGFYKAGPVISKQFSYFVTGNISLMLTLTMIVVPFMVSSLTPNNTQVKFQRRLLLSTNLQLFSNLIFCLFIRGDPCDWTRDPERELMDVKKDKIG</sequence>
<feature type="transmembrane region" description="Helical" evidence="2">
    <location>
        <begin position="338"/>
        <end position="356"/>
    </location>
</feature>
<accession>A0AAN4ZF47</accession>
<keyword evidence="2" id="KW-0472">Membrane</keyword>
<evidence type="ECO:0000313" key="5">
    <source>
        <dbReference type="Proteomes" id="UP001328107"/>
    </source>
</evidence>